<keyword evidence="1" id="KW-0472">Membrane</keyword>
<reference evidence="2 3" key="1">
    <citation type="submission" date="2019-07" db="EMBL/GenBank/DDBJ databases">
        <title>Hymenobacter sp. straun FUR1 Genome sequencing and assembly.</title>
        <authorList>
            <person name="Chhetri G."/>
        </authorList>
    </citation>
    <scope>NUCLEOTIDE SEQUENCE [LARGE SCALE GENOMIC DNA]</scope>
    <source>
        <strain evidence="2 3">Fur1</strain>
    </source>
</reference>
<dbReference type="EMBL" id="VMRJ01000002">
    <property type="protein sequence ID" value="TVT41848.1"/>
    <property type="molecule type" value="Genomic_DNA"/>
</dbReference>
<protein>
    <recommendedName>
        <fullName evidence="4">Magnesium citrate secondary transporter</fullName>
    </recommendedName>
</protein>
<name>A0A558BZA8_9BACT</name>
<sequence>MHHPLMVGAALLYAALRLNHGWLHQPLPTLVSSYLGDLLCLPLLLSLALAAHRGLIDRCGTLPVAWLVGAWAGVSVWFEGLLPLWSPRAVADPFDVLAYGLGAWLFHHWLNRPLPQGAPR</sequence>
<evidence type="ECO:0000313" key="3">
    <source>
        <dbReference type="Proteomes" id="UP000317624"/>
    </source>
</evidence>
<accession>A0A558BZA8</accession>
<dbReference type="OrthoDB" id="9785431at2"/>
<dbReference type="RefSeq" id="WP_144847222.1">
    <property type="nucleotide sequence ID" value="NZ_VMRJ01000002.1"/>
</dbReference>
<keyword evidence="1" id="KW-1133">Transmembrane helix</keyword>
<feature type="transmembrane region" description="Helical" evidence="1">
    <location>
        <begin position="31"/>
        <end position="52"/>
    </location>
</feature>
<feature type="transmembrane region" description="Helical" evidence="1">
    <location>
        <begin position="64"/>
        <end position="85"/>
    </location>
</feature>
<keyword evidence="3" id="KW-1185">Reference proteome</keyword>
<gene>
    <name evidence="2" type="ORF">FNT36_10530</name>
</gene>
<proteinExistence type="predicted"/>
<evidence type="ECO:0000256" key="1">
    <source>
        <dbReference type="SAM" id="Phobius"/>
    </source>
</evidence>
<keyword evidence="1" id="KW-0812">Transmembrane</keyword>
<evidence type="ECO:0008006" key="4">
    <source>
        <dbReference type="Google" id="ProtNLM"/>
    </source>
</evidence>
<dbReference type="Proteomes" id="UP000317624">
    <property type="component" value="Unassembled WGS sequence"/>
</dbReference>
<organism evidence="2 3">
    <name type="scientific">Hymenobacter setariae</name>
    <dbReference type="NCBI Taxonomy" id="2594794"/>
    <lineage>
        <taxon>Bacteria</taxon>
        <taxon>Pseudomonadati</taxon>
        <taxon>Bacteroidota</taxon>
        <taxon>Cytophagia</taxon>
        <taxon>Cytophagales</taxon>
        <taxon>Hymenobacteraceae</taxon>
        <taxon>Hymenobacter</taxon>
    </lineage>
</organism>
<comment type="caution">
    <text evidence="2">The sequence shown here is derived from an EMBL/GenBank/DDBJ whole genome shotgun (WGS) entry which is preliminary data.</text>
</comment>
<dbReference type="AlphaFoldDB" id="A0A558BZA8"/>
<evidence type="ECO:0000313" key="2">
    <source>
        <dbReference type="EMBL" id="TVT41848.1"/>
    </source>
</evidence>